<organism evidence="1 2">
    <name type="scientific">Octopus vulgaris</name>
    <name type="common">Common octopus</name>
    <dbReference type="NCBI Taxonomy" id="6645"/>
    <lineage>
        <taxon>Eukaryota</taxon>
        <taxon>Metazoa</taxon>
        <taxon>Spiralia</taxon>
        <taxon>Lophotrochozoa</taxon>
        <taxon>Mollusca</taxon>
        <taxon>Cephalopoda</taxon>
        <taxon>Coleoidea</taxon>
        <taxon>Octopodiformes</taxon>
        <taxon>Octopoda</taxon>
        <taxon>Incirrata</taxon>
        <taxon>Octopodidae</taxon>
        <taxon>Octopus</taxon>
    </lineage>
</organism>
<proteinExistence type="predicted"/>
<sequence length="71" mass="8099">MDGGLKIRAVAKIQPYYSSRNRNFCIAESFDILIAREQQLSKKSGARHHLQITTLTRSASINKKRIPDQVE</sequence>
<evidence type="ECO:0000313" key="2">
    <source>
        <dbReference type="Proteomes" id="UP001162480"/>
    </source>
</evidence>
<dbReference type="Proteomes" id="UP001162480">
    <property type="component" value="Chromosome 6"/>
</dbReference>
<dbReference type="EMBL" id="OX597819">
    <property type="protein sequence ID" value="CAI9723879.1"/>
    <property type="molecule type" value="Genomic_DNA"/>
</dbReference>
<protein>
    <submittedName>
        <fullName evidence="1">Uncharacterized protein</fullName>
    </submittedName>
</protein>
<evidence type="ECO:0000313" key="1">
    <source>
        <dbReference type="EMBL" id="CAI9723879.1"/>
    </source>
</evidence>
<accession>A0AA36AXJ9</accession>
<dbReference type="AlphaFoldDB" id="A0AA36AXJ9"/>
<keyword evidence="2" id="KW-1185">Reference proteome</keyword>
<name>A0AA36AXJ9_OCTVU</name>
<gene>
    <name evidence="1" type="ORF">OCTVUL_1B005660</name>
</gene>
<reference evidence="1" key="1">
    <citation type="submission" date="2023-08" db="EMBL/GenBank/DDBJ databases">
        <authorList>
            <person name="Alioto T."/>
            <person name="Alioto T."/>
            <person name="Gomez Garrido J."/>
        </authorList>
    </citation>
    <scope>NUCLEOTIDE SEQUENCE</scope>
</reference>